<dbReference type="EMBL" id="JMSE01001158">
    <property type="protein sequence ID" value="KDN64118.1"/>
    <property type="molecule type" value="Genomic_DNA"/>
</dbReference>
<feature type="compositionally biased region" description="Low complexity" evidence="2">
    <location>
        <begin position="249"/>
        <end position="261"/>
    </location>
</feature>
<keyword evidence="5" id="KW-1185">Reference proteome</keyword>
<keyword evidence="1" id="KW-0863">Zinc-finger</keyword>
<name>A0A066X4P5_COLSU</name>
<evidence type="ECO:0000256" key="1">
    <source>
        <dbReference type="PROSITE-ProRule" id="PRU00175"/>
    </source>
</evidence>
<dbReference type="OMA" id="GHSHCTQ"/>
<dbReference type="Gene3D" id="3.30.40.10">
    <property type="entry name" value="Zinc/RING finger domain, C3HC4 (zinc finger)"/>
    <property type="match status" value="1"/>
</dbReference>
<gene>
    <name evidence="4" type="ORF">CSUB01_03691</name>
</gene>
<dbReference type="eggNOG" id="ENOG502R2QQ">
    <property type="taxonomic scope" value="Eukaryota"/>
</dbReference>
<keyword evidence="1" id="KW-0862">Zinc</keyword>
<sequence>MSRVTDAELFMWVSGKSKPCLDDESKSQVQAEELYNTQKILEDMVEESTCGICYEPLRSMHVAGCGHSHCTQCIRKQFRQNGERHRPVPYDSLDNERKIKICAPCPTCRAKIELDLNKNGRLIVPRVIALTAASQAEKQVALLREWSQRRRAQDVWLLTQGFPLPSTACSWRRFTETGTCYKTVFEEEAEDETQWVTDEEPGEDDTEDEEYWLIRSRQIANEIALRPPRTPTQQPTASLPVPSQGGRDATQTTPTTWMTPYPAAAPSQPVGYMTQDGLFQDVLPAVQPGYVPAVYHYPPPPPPRH</sequence>
<dbReference type="HOGENOM" id="CLU_083929_0_0_1"/>
<dbReference type="AlphaFoldDB" id="A0A066X4P5"/>
<evidence type="ECO:0000256" key="2">
    <source>
        <dbReference type="SAM" id="MobiDB-lite"/>
    </source>
</evidence>
<dbReference type="Proteomes" id="UP000027238">
    <property type="component" value="Unassembled WGS sequence"/>
</dbReference>
<dbReference type="GO" id="GO:0008270">
    <property type="term" value="F:zinc ion binding"/>
    <property type="evidence" value="ECO:0007669"/>
    <property type="project" value="UniProtKB-KW"/>
</dbReference>
<protein>
    <recommendedName>
        <fullName evidence="3">RING-type domain-containing protein</fullName>
    </recommendedName>
</protein>
<evidence type="ECO:0000313" key="5">
    <source>
        <dbReference type="Proteomes" id="UP000027238"/>
    </source>
</evidence>
<organism evidence="4 5">
    <name type="scientific">Colletotrichum sublineola</name>
    <name type="common">Sorghum anthracnose fungus</name>
    <dbReference type="NCBI Taxonomy" id="1173701"/>
    <lineage>
        <taxon>Eukaryota</taxon>
        <taxon>Fungi</taxon>
        <taxon>Dikarya</taxon>
        <taxon>Ascomycota</taxon>
        <taxon>Pezizomycotina</taxon>
        <taxon>Sordariomycetes</taxon>
        <taxon>Hypocreomycetidae</taxon>
        <taxon>Glomerellales</taxon>
        <taxon>Glomerellaceae</taxon>
        <taxon>Colletotrichum</taxon>
        <taxon>Colletotrichum graminicola species complex</taxon>
    </lineage>
</organism>
<dbReference type="PROSITE" id="PS50089">
    <property type="entry name" value="ZF_RING_2"/>
    <property type="match status" value="1"/>
</dbReference>
<dbReference type="InterPro" id="IPR013083">
    <property type="entry name" value="Znf_RING/FYVE/PHD"/>
</dbReference>
<proteinExistence type="predicted"/>
<feature type="region of interest" description="Disordered" evidence="2">
    <location>
        <begin position="227"/>
        <end position="261"/>
    </location>
</feature>
<dbReference type="OrthoDB" id="6105938at2759"/>
<keyword evidence="1" id="KW-0479">Metal-binding</keyword>
<reference evidence="5" key="1">
    <citation type="journal article" date="2014" name="Genome Announc.">
        <title>Draft genome sequence of Colletotrichum sublineola, a destructive pathogen of cultivated sorghum.</title>
        <authorList>
            <person name="Baroncelli R."/>
            <person name="Sanz-Martin J.M."/>
            <person name="Rech G.E."/>
            <person name="Sukno S.A."/>
            <person name="Thon M.R."/>
        </authorList>
    </citation>
    <scope>NUCLEOTIDE SEQUENCE [LARGE SCALE GENOMIC DNA]</scope>
    <source>
        <strain evidence="5">TX430BB</strain>
    </source>
</reference>
<dbReference type="Pfam" id="PF13923">
    <property type="entry name" value="zf-C3HC4_2"/>
    <property type="match status" value="1"/>
</dbReference>
<dbReference type="InterPro" id="IPR001841">
    <property type="entry name" value="Znf_RING"/>
</dbReference>
<dbReference type="SUPFAM" id="SSF57850">
    <property type="entry name" value="RING/U-box"/>
    <property type="match status" value="1"/>
</dbReference>
<dbReference type="SMART" id="SM00184">
    <property type="entry name" value="RING"/>
    <property type="match status" value="1"/>
</dbReference>
<feature type="domain" description="RING-type" evidence="3">
    <location>
        <begin position="50"/>
        <end position="109"/>
    </location>
</feature>
<evidence type="ECO:0000259" key="3">
    <source>
        <dbReference type="PROSITE" id="PS50089"/>
    </source>
</evidence>
<accession>A0A066X4P5</accession>
<comment type="caution">
    <text evidence="4">The sequence shown here is derived from an EMBL/GenBank/DDBJ whole genome shotgun (WGS) entry which is preliminary data.</text>
</comment>
<evidence type="ECO:0000313" key="4">
    <source>
        <dbReference type="EMBL" id="KDN64118.1"/>
    </source>
</evidence>